<evidence type="ECO:0000256" key="9">
    <source>
        <dbReference type="ARBA" id="ARBA00023033"/>
    </source>
</evidence>
<dbReference type="EMBL" id="CAUWAG010000019">
    <property type="protein sequence ID" value="CAJ2512216.1"/>
    <property type="molecule type" value="Genomic_DNA"/>
</dbReference>
<dbReference type="InterPro" id="IPR005103">
    <property type="entry name" value="AA9_LPMO"/>
</dbReference>
<evidence type="ECO:0000256" key="12">
    <source>
        <dbReference type="ARBA" id="ARBA00023326"/>
    </source>
</evidence>
<sequence>MGHGKDMVSTCARLPASNSPVTCVNKRHSVQCRLQGSELQLQRPSWRYHHSRDAPTARRPILLERSPRRQPLRTRDGVHEQGGLSRLCRRSSSWFKIFEIGYDASTKTWGNDLLNKNCGKQDVTIPADIAPGDYLLRAETIALHTASQANGAQFYMTCYQVTVTGGGSANPAGVKFPGAYNANDPGIKIDIWGSDFKEYTIPGPAVYGSLTGSYLLPVVTWDLWICIGASSSAKGLPTYSVIGDR</sequence>
<comment type="caution">
    <text evidence="18">The sequence shown here is derived from an EMBL/GenBank/DDBJ whole genome shotgun (WGS) entry which is preliminary data.</text>
</comment>
<reference evidence="18" key="1">
    <citation type="submission" date="2023-10" db="EMBL/GenBank/DDBJ databases">
        <authorList>
            <person name="Hackl T."/>
        </authorList>
    </citation>
    <scope>NUCLEOTIDE SEQUENCE</scope>
</reference>
<evidence type="ECO:0000256" key="1">
    <source>
        <dbReference type="ARBA" id="ARBA00001973"/>
    </source>
</evidence>
<feature type="compositionally biased region" description="Basic and acidic residues" evidence="16">
    <location>
        <begin position="51"/>
        <end position="79"/>
    </location>
</feature>
<keyword evidence="5" id="KW-0732">Signal</keyword>
<keyword evidence="8" id="KW-0186">Copper</keyword>
<keyword evidence="4" id="KW-0479">Metal-binding</keyword>
<organism evidence="18 19">
    <name type="scientific">Anthostomella pinea</name>
    <dbReference type="NCBI Taxonomy" id="933095"/>
    <lineage>
        <taxon>Eukaryota</taxon>
        <taxon>Fungi</taxon>
        <taxon>Dikarya</taxon>
        <taxon>Ascomycota</taxon>
        <taxon>Pezizomycotina</taxon>
        <taxon>Sordariomycetes</taxon>
        <taxon>Xylariomycetidae</taxon>
        <taxon>Xylariales</taxon>
        <taxon>Xylariaceae</taxon>
        <taxon>Anthostomella</taxon>
    </lineage>
</organism>
<evidence type="ECO:0000256" key="11">
    <source>
        <dbReference type="ARBA" id="ARBA00023277"/>
    </source>
</evidence>
<accession>A0AAI8YPJ3</accession>
<dbReference type="GO" id="GO:0004497">
    <property type="term" value="F:monooxygenase activity"/>
    <property type="evidence" value="ECO:0007669"/>
    <property type="project" value="UniProtKB-KW"/>
</dbReference>
<comment type="similarity">
    <text evidence="13">Belongs to the polysaccharide monooxygenase AA9 family.</text>
</comment>
<gene>
    <name evidence="18" type="ORF">KHLLAP_LOCUS12684</name>
</gene>
<keyword evidence="6" id="KW-0136">Cellulose degradation</keyword>
<evidence type="ECO:0000256" key="2">
    <source>
        <dbReference type="ARBA" id="ARBA00004613"/>
    </source>
</evidence>
<feature type="region of interest" description="Disordered" evidence="16">
    <location>
        <begin position="45"/>
        <end position="81"/>
    </location>
</feature>
<evidence type="ECO:0000256" key="7">
    <source>
        <dbReference type="ARBA" id="ARBA00023002"/>
    </source>
</evidence>
<evidence type="ECO:0000256" key="4">
    <source>
        <dbReference type="ARBA" id="ARBA00022723"/>
    </source>
</evidence>
<keyword evidence="7" id="KW-0560">Oxidoreductase</keyword>
<protein>
    <recommendedName>
        <fullName evidence="15">lytic cellulose monooxygenase (C4-dehydrogenating)</fullName>
        <ecNumber evidence="15">1.14.99.56</ecNumber>
    </recommendedName>
</protein>
<comment type="subcellular location">
    <subcellularLocation>
        <location evidence="2">Secreted</location>
    </subcellularLocation>
</comment>
<dbReference type="GO" id="GO:0046872">
    <property type="term" value="F:metal ion binding"/>
    <property type="evidence" value="ECO:0007669"/>
    <property type="project" value="UniProtKB-KW"/>
</dbReference>
<dbReference type="PANTHER" id="PTHR33353:SF9">
    <property type="entry name" value="ENDOGLUCANASE II"/>
    <property type="match status" value="1"/>
</dbReference>
<dbReference type="PANTHER" id="PTHR33353">
    <property type="entry name" value="PUTATIVE (AFU_ORTHOLOGUE AFUA_1G12560)-RELATED"/>
    <property type="match status" value="1"/>
</dbReference>
<keyword evidence="9" id="KW-0503">Monooxygenase</keyword>
<evidence type="ECO:0000313" key="19">
    <source>
        <dbReference type="Proteomes" id="UP001295740"/>
    </source>
</evidence>
<evidence type="ECO:0000313" key="18">
    <source>
        <dbReference type="EMBL" id="CAJ2512216.1"/>
    </source>
</evidence>
<dbReference type="InterPro" id="IPR049892">
    <property type="entry name" value="AA9"/>
</dbReference>
<evidence type="ECO:0000256" key="10">
    <source>
        <dbReference type="ARBA" id="ARBA00023157"/>
    </source>
</evidence>
<evidence type="ECO:0000256" key="15">
    <source>
        <dbReference type="ARBA" id="ARBA00047174"/>
    </source>
</evidence>
<evidence type="ECO:0000256" key="8">
    <source>
        <dbReference type="ARBA" id="ARBA00023008"/>
    </source>
</evidence>
<dbReference type="EC" id="1.14.99.56" evidence="15"/>
<feature type="domain" description="Auxiliary Activity family 9 catalytic" evidence="17">
    <location>
        <begin position="90"/>
        <end position="193"/>
    </location>
</feature>
<keyword evidence="19" id="KW-1185">Reference proteome</keyword>
<evidence type="ECO:0000256" key="14">
    <source>
        <dbReference type="ARBA" id="ARBA00045077"/>
    </source>
</evidence>
<evidence type="ECO:0000256" key="16">
    <source>
        <dbReference type="SAM" id="MobiDB-lite"/>
    </source>
</evidence>
<keyword evidence="10" id="KW-1015">Disulfide bond</keyword>
<evidence type="ECO:0000256" key="13">
    <source>
        <dbReference type="ARBA" id="ARBA00044502"/>
    </source>
</evidence>
<dbReference type="CDD" id="cd21175">
    <property type="entry name" value="LPMO_AA9"/>
    <property type="match status" value="1"/>
</dbReference>
<dbReference type="Pfam" id="PF03443">
    <property type="entry name" value="AA9"/>
    <property type="match status" value="1"/>
</dbReference>
<proteinExistence type="inferred from homology"/>
<keyword evidence="12" id="KW-0624">Polysaccharide degradation</keyword>
<evidence type="ECO:0000259" key="17">
    <source>
        <dbReference type="Pfam" id="PF03443"/>
    </source>
</evidence>
<keyword evidence="3" id="KW-0964">Secreted</keyword>
<evidence type="ECO:0000256" key="6">
    <source>
        <dbReference type="ARBA" id="ARBA00023001"/>
    </source>
</evidence>
<dbReference type="GO" id="GO:0005576">
    <property type="term" value="C:extracellular region"/>
    <property type="evidence" value="ECO:0007669"/>
    <property type="project" value="UniProtKB-SubCell"/>
</dbReference>
<comment type="cofactor">
    <cofactor evidence="1">
        <name>Cu(2+)</name>
        <dbReference type="ChEBI" id="CHEBI:29036"/>
    </cofactor>
</comment>
<evidence type="ECO:0000256" key="5">
    <source>
        <dbReference type="ARBA" id="ARBA00022729"/>
    </source>
</evidence>
<evidence type="ECO:0000256" key="3">
    <source>
        <dbReference type="ARBA" id="ARBA00022525"/>
    </source>
</evidence>
<dbReference type="GO" id="GO:0030245">
    <property type="term" value="P:cellulose catabolic process"/>
    <property type="evidence" value="ECO:0007669"/>
    <property type="project" value="UniProtKB-KW"/>
</dbReference>
<keyword evidence="11" id="KW-0119">Carbohydrate metabolism</keyword>
<dbReference type="Proteomes" id="UP001295740">
    <property type="component" value="Unassembled WGS sequence"/>
</dbReference>
<dbReference type="Gene3D" id="2.70.50.70">
    <property type="match status" value="1"/>
</dbReference>
<name>A0AAI8YPJ3_9PEZI</name>
<dbReference type="AlphaFoldDB" id="A0AAI8YPJ3"/>
<comment type="catalytic activity">
    <reaction evidence="14">
        <text>[(1-&gt;4)-beta-D-glucosyl]n+m + reduced acceptor + O2 = 4-dehydro-beta-D-glucosyl-[(1-&gt;4)-beta-D-glucosyl]n-1 + [(1-&gt;4)-beta-D-glucosyl]m + acceptor + H2O.</text>
        <dbReference type="EC" id="1.14.99.56"/>
    </reaction>
</comment>